<dbReference type="Pfam" id="PF01420">
    <property type="entry name" value="Methylase_S"/>
    <property type="match status" value="2"/>
</dbReference>
<feature type="coiled-coil region" evidence="4">
    <location>
        <begin position="164"/>
        <end position="191"/>
    </location>
</feature>
<dbReference type="AlphaFoldDB" id="A0A9D1EGT7"/>
<comment type="caution">
    <text evidence="6">The sequence shown here is derived from an EMBL/GenBank/DDBJ whole genome shotgun (WGS) entry which is preliminary data.</text>
</comment>
<feature type="domain" description="Type I restriction modification DNA specificity" evidence="5">
    <location>
        <begin position="3"/>
        <end position="182"/>
    </location>
</feature>
<keyword evidence="4" id="KW-0175">Coiled coil</keyword>
<dbReference type="Gene3D" id="3.90.220.20">
    <property type="entry name" value="DNA methylase specificity domains"/>
    <property type="match status" value="2"/>
</dbReference>
<reference evidence="6" key="2">
    <citation type="journal article" date="2021" name="PeerJ">
        <title>Extensive microbial diversity within the chicken gut microbiome revealed by metagenomics and culture.</title>
        <authorList>
            <person name="Gilroy R."/>
            <person name="Ravi A."/>
            <person name="Getino M."/>
            <person name="Pursley I."/>
            <person name="Horton D.L."/>
            <person name="Alikhan N.F."/>
            <person name="Baker D."/>
            <person name="Gharbi K."/>
            <person name="Hall N."/>
            <person name="Watson M."/>
            <person name="Adriaenssens E.M."/>
            <person name="Foster-Nyarko E."/>
            <person name="Jarju S."/>
            <person name="Secka A."/>
            <person name="Antonio M."/>
            <person name="Oren A."/>
            <person name="Chaudhuri R.R."/>
            <person name="La Ragione R."/>
            <person name="Hildebrand F."/>
            <person name="Pallen M.J."/>
        </authorList>
    </citation>
    <scope>NUCLEOTIDE SEQUENCE</scope>
    <source>
        <strain evidence="6">ChiW13-3771</strain>
    </source>
</reference>
<evidence type="ECO:0000256" key="4">
    <source>
        <dbReference type="SAM" id="Coils"/>
    </source>
</evidence>
<dbReference type="GO" id="GO:0004519">
    <property type="term" value="F:endonuclease activity"/>
    <property type="evidence" value="ECO:0007669"/>
    <property type="project" value="UniProtKB-KW"/>
</dbReference>
<dbReference type="GO" id="GO:0009307">
    <property type="term" value="P:DNA restriction-modification system"/>
    <property type="evidence" value="ECO:0007669"/>
    <property type="project" value="UniProtKB-KW"/>
</dbReference>
<proteinExistence type="inferred from homology"/>
<dbReference type="SUPFAM" id="SSF116734">
    <property type="entry name" value="DNA methylase specificity domain"/>
    <property type="match status" value="2"/>
</dbReference>
<dbReference type="InterPro" id="IPR052021">
    <property type="entry name" value="Type-I_RS_S_subunit"/>
</dbReference>
<dbReference type="PANTHER" id="PTHR30408:SF13">
    <property type="entry name" value="TYPE I RESTRICTION ENZYME HINDI SPECIFICITY SUBUNIT"/>
    <property type="match status" value="1"/>
</dbReference>
<evidence type="ECO:0000256" key="1">
    <source>
        <dbReference type="ARBA" id="ARBA00010923"/>
    </source>
</evidence>
<feature type="domain" description="Type I restriction modification DNA specificity" evidence="5">
    <location>
        <begin position="213"/>
        <end position="356"/>
    </location>
</feature>
<keyword evidence="2" id="KW-0680">Restriction system</keyword>
<evidence type="ECO:0000259" key="5">
    <source>
        <dbReference type="Pfam" id="PF01420"/>
    </source>
</evidence>
<name>A0A9D1EGT7_9FIRM</name>
<sequence>MMWRKVKLGDIAEFSNGINFDKGAYSKGVKLINVSNFGNRFSPEYNSLDEIKGEVVRNNDLLSTGDIVFVRSNGNKELVGRCMLIDNPPDKITYSGFCIRARFKDTTDHDPVFWTYHFKNMAFRRAMSGTAIGANIQNLSQGRLAVYETMVPNIEGQKRIANILSAYDNLIENNQKQIKLLEEAAQRLYKEWFVDLRFPGHEDAAIIDGVPEGWIEDTIDSKIDLLSGYAFKSAEFNDEGTYRIVTIKNVKDGQFDGDNVSHMVDIPPQMPEHCKLSDGDILLSLTGNVGRVCIVHGDNYLLNQRVAKIKSDNPTYAYCLFRSKDMFDEMNNLANGAAQQNLSPIRTGKIKVVFPTDELIDTFEEIVSPMIEKITMLNKTMLLLSQARDRLLPKLMSGEIEV</sequence>
<reference evidence="6" key="1">
    <citation type="submission" date="2020-10" db="EMBL/GenBank/DDBJ databases">
        <authorList>
            <person name="Gilroy R."/>
        </authorList>
    </citation>
    <scope>NUCLEOTIDE SEQUENCE</scope>
    <source>
        <strain evidence="6">ChiW13-3771</strain>
    </source>
</reference>
<evidence type="ECO:0000256" key="2">
    <source>
        <dbReference type="ARBA" id="ARBA00022747"/>
    </source>
</evidence>
<dbReference type="CDD" id="cd17278">
    <property type="entry name" value="RMtype1_S_LdeBORF1052P-TRD2-CR2"/>
    <property type="match status" value="1"/>
</dbReference>
<keyword evidence="6" id="KW-0255">Endonuclease</keyword>
<dbReference type="InterPro" id="IPR000055">
    <property type="entry name" value="Restrct_endonuc_typeI_TRD"/>
</dbReference>
<accession>A0A9D1EGT7</accession>
<protein>
    <submittedName>
        <fullName evidence="6">Restriction endonuclease subunit S</fullName>
    </submittedName>
</protein>
<organism evidence="6 7">
    <name type="scientific">Candidatus Fimimorpha faecalis</name>
    <dbReference type="NCBI Taxonomy" id="2840824"/>
    <lineage>
        <taxon>Bacteria</taxon>
        <taxon>Bacillati</taxon>
        <taxon>Bacillota</taxon>
        <taxon>Clostridia</taxon>
        <taxon>Eubacteriales</taxon>
        <taxon>Candidatus Fimimorpha</taxon>
    </lineage>
</organism>
<evidence type="ECO:0000313" key="7">
    <source>
        <dbReference type="Proteomes" id="UP000824201"/>
    </source>
</evidence>
<dbReference type="CDD" id="cd17517">
    <property type="entry name" value="RMtype1_S_EcoKI_StySPI-TRD2-CR2_like"/>
    <property type="match status" value="1"/>
</dbReference>
<evidence type="ECO:0000256" key="3">
    <source>
        <dbReference type="ARBA" id="ARBA00023125"/>
    </source>
</evidence>
<evidence type="ECO:0000313" key="6">
    <source>
        <dbReference type="EMBL" id="HIR90111.1"/>
    </source>
</evidence>
<dbReference type="EMBL" id="DVHN01000199">
    <property type="protein sequence ID" value="HIR90111.1"/>
    <property type="molecule type" value="Genomic_DNA"/>
</dbReference>
<keyword evidence="6" id="KW-0540">Nuclease</keyword>
<gene>
    <name evidence="6" type="ORF">IAC96_14295</name>
</gene>
<keyword evidence="3" id="KW-0238">DNA-binding</keyword>
<dbReference type="InterPro" id="IPR044946">
    <property type="entry name" value="Restrct_endonuc_typeI_TRD_sf"/>
</dbReference>
<dbReference type="PANTHER" id="PTHR30408">
    <property type="entry name" value="TYPE-1 RESTRICTION ENZYME ECOKI SPECIFICITY PROTEIN"/>
    <property type="match status" value="1"/>
</dbReference>
<comment type="similarity">
    <text evidence="1">Belongs to the type-I restriction system S methylase family.</text>
</comment>
<keyword evidence="6" id="KW-0378">Hydrolase</keyword>
<dbReference type="Proteomes" id="UP000824201">
    <property type="component" value="Unassembled WGS sequence"/>
</dbReference>
<dbReference type="GO" id="GO:0003677">
    <property type="term" value="F:DNA binding"/>
    <property type="evidence" value="ECO:0007669"/>
    <property type="project" value="UniProtKB-KW"/>
</dbReference>